<keyword evidence="3 5" id="KW-0902">Two-component regulatory system</keyword>
<comment type="function">
    <text evidence="5">Functions as a two-component phosphorelay mediators between cytokinin sensor histidine kinases and response regulators (B-type ARRs). Plays an important role in propagating cytokinin signal transduction.</text>
</comment>
<dbReference type="SUPFAM" id="SSF47226">
    <property type="entry name" value="Histidine-containing phosphotransfer domain, HPT domain"/>
    <property type="match status" value="1"/>
</dbReference>
<gene>
    <name evidence="7" type="ORF">M569_16402</name>
</gene>
<feature type="domain" description="HPt" evidence="6">
    <location>
        <begin position="52"/>
        <end position="130"/>
    </location>
</feature>
<sequence>LGLIVERRRVRSDMNRRRRLLALLFHQGVLDEQFLQVQQLEDGASPNFVSDVVAIYLRESDKLLRNLRNLLAAEEESCDYGKMGIHLNQFTGSSSTIGAHRVRDVCIAFRSASEQKNRIGCMRALEALEYEYCYLKTKFHEIFQIEQRRIAAARYP</sequence>
<proteinExistence type="predicted"/>
<dbReference type="AlphaFoldDB" id="S8D700"/>
<dbReference type="InterPro" id="IPR036641">
    <property type="entry name" value="HPT_dom_sf"/>
</dbReference>
<evidence type="ECO:0000256" key="1">
    <source>
        <dbReference type="ARBA" id="ARBA00022490"/>
    </source>
</evidence>
<keyword evidence="2 5" id="KW-0932">Cytokinin signaling pathway</keyword>
<keyword evidence="4" id="KW-0539">Nucleus</keyword>
<keyword evidence="1" id="KW-0963">Cytoplasm</keyword>
<dbReference type="PANTHER" id="PTHR28242">
    <property type="entry name" value="PHOSPHORELAY INTERMEDIATE PROTEIN YPD1"/>
    <property type="match status" value="1"/>
</dbReference>
<dbReference type="GO" id="GO:0043424">
    <property type="term" value="F:protein histidine kinase binding"/>
    <property type="evidence" value="ECO:0007669"/>
    <property type="project" value="UniProtKB-UniRule"/>
</dbReference>
<evidence type="ECO:0000256" key="4">
    <source>
        <dbReference type="ARBA" id="ARBA00023242"/>
    </source>
</evidence>
<dbReference type="FunFam" id="1.20.120.160:FF:000001">
    <property type="entry name" value="Histidine-containing phosphotransfer protein 1"/>
    <property type="match status" value="1"/>
</dbReference>
<dbReference type="GO" id="GO:0005829">
    <property type="term" value="C:cytosol"/>
    <property type="evidence" value="ECO:0007669"/>
    <property type="project" value="UniProtKB-SubCell"/>
</dbReference>
<dbReference type="GO" id="GO:0009927">
    <property type="term" value="F:histidine phosphotransfer kinase activity"/>
    <property type="evidence" value="ECO:0007669"/>
    <property type="project" value="UniProtKB-UniRule"/>
</dbReference>
<dbReference type="InterPro" id="IPR045871">
    <property type="entry name" value="AHP1-5/YPD1"/>
</dbReference>
<dbReference type="Pfam" id="PF01627">
    <property type="entry name" value="Hpt"/>
    <property type="match status" value="1"/>
</dbReference>
<comment type="caution">
    <text evidence="7">The sequence shown here is derived from an EMBL/GenBank/DDBJ whole genome shotgun (WGS) entry which is preliminary data.</text>
</comment>
<feature type="non-terminal residue" evidence="7">
    <location>
        <position position="1"/>
    </location>
</feature>
<evidence type="ECO:0000313" key="7">
    <source>
        <dbReference type="EMBL" id="EPS58413.1"/>
    </source>
</evidence>
<evidence type="ECO:0000259" key="6">
    <source>
        <dbReference type="Pfam" id="PF01627"/>
    </source>
</evidence>
<dbReference type="GO" id="GO:0009736">
    <property type="term" value="P:cytokinin-activated signaling pathway"/>
    <property type="evidence" value="ECO:0007669"/>
    <property type="project" value="UniProtKB-KW"/>
</dbReference>
<evidence type="ECO:0000256" key="5">
    <source>
        <dbReference type="RuleBase" id="RU369004"/>
    </source>
</evidence>
<evidence type="ECO:0000256" key="3">
    <source>
        <dbReference type="ARBA" id="ARBA00023012"/>
    </source>
</evidence>
<reference evidence="7 8" key="1">
    <citation type="journal article" date="2013" name="BMC Genomics">
        <title>The miniature genome of a carnivorous plant Genlisea aurea contains a low number of genes and short non-coding sequences.</title>
        <authorList>
            <person name="Leushkin E.V."/>
            <person name="Sutormin R.A."/>
            <person name="Nabieva E.R."/>
            <person name="Penin A.A."/>
            <person name="Kondrashov A.S."/>
            <person name="Logacheva M.D."/>
        </authorList>
    </citation>
    <scope>NUCLEOTIDE SEQUENCE [LARGE SCALE GENOMIC DNA]</scope>
</reference>
<organism evidence="7 8">
    <name type="scientific">Genlisea aurea</name>
    <dbReference type="NCBI Taxonomy" id="192259"/>
    <lineage>
        <taxon>Eukaryota</taxon>
        <taxon>Viridiplantae</taxon>
        <taxon>Streptophyta</taxon>
        <taxon>Embryophyta</taxon>
        <taxon>Tracheophyta</taxon>
        <taxon>Spermatophyta</taxon>
        <taxon>Magnoliopsida</taxon>
        <taxon>eudicotyledons</taxon>
        <taxon>Gunneridae</taxon>
        <taxon>Pentapetalae</taxon>
        <taxon>asterids</taxon>
        <taxon>lamiids</taxon>
        <taxon>Lamiales</taxon>
        <taxon>Lentibulariaceae</taxon>
        <taxon>Genlisea</taxon>
    </lineage>
</organism>
<dbReference type="Proteomes" id="UP000015453">
    <property type="component" value="Unassembled WGS sequence"/>
</dbReference>
<dbReference type="PANTHER" id="PTHR28242:SF46">
    <property type="entry name" value="PSEUDO HISTIDINE-CONTAINING PHOSPHOTRANSFER PROTEIN 6"/>
    <property type="match status" value="1"/>
</dbReference>
<evidence type="ECO:0000256" key="2">
    <source>
        <dbReference type="ARBA" id="ARBA00022864"/>
    </source>
</evidence>
<dbReference type="GO" id="GO:0000160">
    <property type="term" value="P:phosphorelay signal transduction system"/>
    <property type="evidence" value="ECO:0007669"/>
    <property type="project" value="UniProtKB-UniRule"/>
</dbReference>
<dbReference type="GO" id="GO:0005634">
    <property type="term" value="C:nucleus"/>
    <property type="evidence" value="ECO:0007669"/>
    <property type="project" value="UniProtKB-SubCell"/>
</dbReference>
<dbReference type="InterPro" id="IPR008207">
    <property type="entry name" value="Sig_transdc_His_kin_Hpt_dom"/>
</dbReference>
<comment type="domain">
    <text evidence="5">Histidine-containing phosphotransfer domain (HPt) contains an active histidine that mediates the phosphotransfer.</text>
</comment>
<dbReference type="Gene3D" id="1.20.120.160">
    <property type="entry name" value="HPT domain"/>
    <property type="match status" value="1"/>
</dbReference>
<dbReference type="OrthoDB" id="1673781at2759"/>
<evidence type="ECO:0000313" key="8">
    <source>
        <dbReference type="Proteomes" id="UP000015453"/>
    </source>
</evidence>
<protein>
    <recommendedName>
        <fullName evidence="5">Histidine-containing phosphotransfer protein</fullName>
    </recommendedName>
</protein>
<accession>S8D700</accession>
<keyword evidence="8" id="KW-1185">Reference proteome</keyword>
<dbReference type="EMBL" id="AUSU01009242">
    <property type="protein sequence ID" value="EPS58413.1"/>
    <property type="molecule type" value="Genomic_DNA"/>
</dbReference>
<name>S8D700_9LAMI</name>
<feature type="non-terminal residue" evidence="7">
    <location>
        <position position="156"/>
    </location>
</feature>
<comment type="subcellular location">
    <subcellularLocation>
        <location evidence="5">Cytoplasm</location>
        <location evidence="5">Cytosol</location>
    </subcellularLocation>
    <subcellularLocation>
        <location evidence="5">Nucleus</location>
    </subcellularLocation>
</comment>